<accession>A0ABN8ZMJ1</accession>
<keyword evidence="3" id="KW-1185">Reference proteome</keyword>
<organism evidence="2 3">
    <name type="scientific">Rangifer tarandus platyrhynchus</name>
    <name type="common">Svalbard reindeer</name>
    <dbReference type="NCBI Taxonomy" id="3082113"/>
    <lineage>
        <taxon>Eukaryota</taxon>
        <taxon>Metazoa</taxon>
        <taxon>Chordata</taxon>
        <taxon>Craniata</taxon>
        <taxon>Vertebrata</taxon>
        <taxon>Euteleostomi</taxon>
        <taxon>Mammalia</taxon>
        <taxon>Eutheria</taxon>
        <taxon>Laurasiatheria</taxon>
        <taxon>Artiodactyla</taxon>
        <taxon>Ruminantia</taxon>
        <taxon>Pecora</taxon>
        <taxon>Cervidae</taxon>
        <taxon>Odocoileinae</taxon>
        <taxon>Rangifer</taxon>
    </lineage>
</organism>
<evidence type="ECO:0000313" key="3">
    <source>
        <dbReference type="Proteomes" id="UP001176941"/>
    </source>
</evidence>
<name>A0ABN8ZMJ1_RANTA</name>
<reference evidence="2" key="1">
    <citation type="submission" date="2023-04" db="EMBL/GenBank/DDBJ databases">
        <authorList>
            <consortium name="ELIXIR-Norway"/>
        </authorList>
    </citation>
    <scope>NUCLEOTIDE SEQUENCE [LARGE SCALE GENOMIC DNA]</scope>
</reference>
<dbReference type="Proteomes" id="UP001176941">
    <property type="component" value="Chromosome 4"/>
</dbReference>
<evidence type="ECO:0000256" key="1">
    <source>
        <dbReference type="SAM" id="MobiDB-lite"/>
    </source>
</evidence>
<feature type="region of interest" description="Disordered" evidence="1">
    <location>
        <begin position="101"/>
        <end position="162"/>
    </location>
</feature>
<evidence type="ECO:0000313" key="2">
    <source>
        <dbReference type="EMBL" id="CAI9173997.1"/>
    </source>
</evidence>
<protein>
    <submittedName>
        <fullName evidence="2">Uncharacterized protein</fullName>
    </submittedName>
</protein>
<gene>
    <name evidence="2" type="ORF">MRATA1EN1_LOCUS22959</name>
</gene>
<dbReference type="EMBL" id="OX459940">
    <property type="protein sequence ID" value="CAI9173997.1"/>
    <property type="molecule type" value="Genomic_DNA"/>
</dbReference>
<proteinExistence type="predicted"/>
<sequence length="225" mass="23836">MCRPAYTMGPRFGANTCLDAAMKGKSSSVAWLGDKEAALCANGAGMTVQGPFRPWALSVQTLQRSSSGLSTQRSKGRMRHYGAVAPGLLSPLPRAMRVAHATEARNPGPDAEEAAEGSGAGREVGEQGSRSGWAPRAPPGTVQQHTPHPSQGPPPQKEKARNAGIPEARPCGALRPSPDYILFPIREMTLAHCSGAKQTPPTISWAWALRADARRNLKEAGYFGC</sequence>